<keyword evidence="4" id="KW-1185">Reference proteome</keyword>
<name>A0A2N3RNE8_9XANT</name>
<dbReference type="EMBL" id="PHKV01000001">
    <property type="protein sequence ID" value="PKV14004.1"/>
    <property type="molecule type" value="Genomic_DNA"/>
</dbReference>
<evidence type="ECO:0000313" key="3">
    <source>
        <dbReference type="Proteomes" id="UP000233720"/>
    </source>
</evidence>
<evidence type="ECO:0000313" key="2">
    <source>
        <dbReference type="EMBL" id="PKV18285.1"/>
    </source>
</evidence>
<evidence type="ECO:0000313" key="1">
    <source>
        <dbReference type="EMBL" id="PKV14004.1"/>
    </source>
</evidence>
<proteinExistence type="predicted"/>
<gene>
    <name evidence="1" type="ORF">XpruCFBP8353_02545</name>
    <name evidence="2" type="ORF">XpruCFBP8354_02545</name>
</gene>
<dbReference type="AlphaFoldDB" id="A0A2N3RNE8"/>
<sequence>MAVAARCVRAMQLQPRIFADCSAVHAQGGVDPGSRAAKVAAYTPRSAQLKQQRPLIALSISETQPMRGSDSCRARWR</sequence>
<comment type="caution">
    <text evidence="1">The sequence shown here is derived from an EMBL/GenBank/DDBJ whole genome shotgun (WGS) entry which is preliminary data.</text>
</comment>
<evidence type="ECO:0000313" key="4">
    <source>
        <dbReference type="Proteomes" id="UP000233748"/>
    </source>
</evidence>
<protein>
    <submittedName>
        <fullName evidence="1">Uncharacterized protein</fullName>
    </submittedName>
</protein>
<organism evidence="1 3">
    <name type="scientific">Xanthomonas prunicola</name>
    <dbReference type="NCBI Taxonomy" id="2053930"/>
    <lineage>
        <taxon>Bacteria</taxon>
        <taxon>Pseudomonadati</taxon>
        <taxon>Pseudomonadota</taxon>
        <taxon>Gammaproteobacteria</taxon>
        <taxon>Lysobacterales</taxon>
        <taxon>Lysobacteraceae</taxon>
        <taxon>Xanthomonas</taxon>
    </lineage>
</organism>
<dbReference type="EMBL" id="PHKW01000001">
    <property type="protein sequence ID" value="PKV18285.1"/>
    <property type="molecule type" value="Genomic_DNA"/>
</dbReference>
<accession>A0A2N3RNE8</accession>
<dbReference type="Proteomes" id="UP000233720">
    <property type="component" value="Unassembled WGS sequence"/>
</dbReference>
<reference evidence="3 4" key="1">
    <citation type="submission" date="2017-11" db="EMBL/GenBank/DDBJ databases">
        <title>Xanthomonas prunicola sp. nov., a novel pathogen that affects nectarine (Prunus persica var. nectarine) trees.</title>
        <authorList>
            <person name="Lopez M."/>
            <person name="Lopez-Soriano P."/>
            <person name="Garita-Cambronero J."/>
            <person name="Beltran C."/>
            <person name="Taghouti G."/>
            <person name="Portier P."/>
            <person name="Cubero J."/>
            <person name="Fischer-Le Saux M."/>
            <person name="Marco-Noales E."/>
        </authorList>
    </citation>
    <scope>NUCLEOTIDE SEQUENCE [LARGE SCALE GENOMIC DNA]</scope>
    <source>
        <strain evidence="1 3">CFBP8353</strain>
        <strain evidence="2 4">CFBP8354</strain>
    </source>
</reference>
<dbReference type="Proteomes" id="UP000233748">
    <property type="component" value="Unassembled WGS sequence"/>
</dbReference>